<dbReference type="Gene3D" id="3.40.640.10">
    <property type="entry name" value="Type I PLP-dependent aspartate aminotransferase-like (Major domain)"/>
    <property type="match status" value="1"/>
</dbReference>
<dbReference type="PIRSF" id="PIRSF038800">
    <property type="entry name" value="KYNU"/>
    <property type="match status" value="1"/>
</dbReference>
<dbReference type="InterPro" id="IPR015421">
    <property type="entry name" value="PyrdxlP-dep_Trfase_major"/>
</dbReference>
<dbReference type="GO" id="GO:0019441">
    <property type="term" value="P:L-tryptophan catabolic process to kynurenine"/>
    <property type="evidence" value="ECO:0007669"/>
    <property type="project" value="TreeGrafter"/>
</dbReference>
<gene>
    <name evidence="4" type="ORF">METZ01_LOCUS30736</name>
</gene>
<dbReference type="GO" id="GO:0030170">
    <property type="term" value="F:pyridoxal phosphate binding"/>
    <property type="evidence" value="ECO:0007669"/>
    <property type="project" value="InterPro"/>
</dbReference>
<name>A0A381QEZ4_9ZZZZ</name>
<dbReference type="EMBL" id="UINC01001333">
    <property type="protein sequence ID" value="SUZ77882.1"/>
    <property type="molecule type" value="Genomic_DNA"/>
</dbReference>
<dbReference type="GO" id="GO:0030429">
    <property type="term" value="F:kynureninase activity"/>
    <property type="evidence" value="ECO:0007669"/>
    <property type="project" value="InterPro"/>
</dbReference>
<evidence type="ECO:0000256" key="3">
    <source>
        <dbReference type="ARBA" id="ARBA00022898"/>
    </source>
</evidence>
<dbReference type="AlphaFoldDB" id="A0A381QEZ4"/>
<evidence type="ECO:0000256" key="1">
    <source>
        <dbReference type="ARBA" id="ARBA00022642"/>
    </source>
</evidence>
<protein>
    <submittedName>
        <fullName evidence="4">Uncharacterized protein</fullName>
    </submittedName>
</protein>
<reference evidence="4" key="1">
    <citation type="submission" date="2018-05" db="EMBL/GenBank/DDBJ databases">
        <authorList>
            <person name="Lanie J.A."/>
            <person name="Ng W.-L."/>
            <person name="Kazmierczak K.M."/>
            <person name="Andrzejewski T.M."/>
            <person name="Davidsen T.M."/>
            <person name="Wayne K.J."/>
            <person name="Tettelin H."/>
            <person name="Glass J.I."/>
            <person name="Rusch D."/>
            <person name="Podicherti R."/>
            <person name="Tsui H.-C.T."/>
            <person name="Winkler M.E."/>
        </authorList>
    </citation>
    <scope>NUCLEOTIDE SEQUENCE</scope>
</reference>
<dbReference type="InterPro" id="IPR015422">
    <property type="entry name" value="PyrdxlP-dep_Trfase_small"/>
</dbReference>
<dbReference type="GO" id="GO:0043420">
    <property type="term" value="P:anthranilate metabolic process"/>
    <property type="evidence" value="ECO:0007669"/>
    <property type="project" value="TreeGrafter"/>
</dbReference>
<organism evidence="4">
    <name type="scientific">marine metagenome</name>
    <dbReference type="NCBI Taxonomy" id="408172"/>
    <lineage>
        <taxon>unclassified sequences</taxon>
        <taxon>metagenomes</taxon>
        <taxon>ecological metagenomes</taxon>
    </lineage>
</organism>
<dbReference type="PANTHER" id="PTHR14084">
    <property type="entry name" value="KYNURENINASE"/>
    <property type="match status" value="1"/>
</dbReference>
<keyword evidence="2" id="KW-0378">Hydrolase</keyword>
<keyword evidence="3" id="KW-0663">Pyridoxal phosphate</keyword>
<dbReference type="Pfam" id="PF22580">
    <property type="entry name" value="KYNU_C"/>
    <property type="match status" value="1"/>
</dbReference>
<accession>A0A381QEZ4</accession>
<proteinExistence type="predicted"/>
<dbReference type="GO" id="GO:0009435">
    <property type="term" value="P:NAD+ biosynthetic process"/>
    <property type="evidence" value="ECO:0007669"/>
    <property type="project" value="InterPro"/>
</dbReference>
<dbReference type="SUPFAM" id="SSF53383">
    <property type="entry name" value="PLP-dependent transferases"/>
    <property type="match status" value="1"/>
</dbReference>
<dbReference type="Gene3D" id="3.90.1150.10">
    <property type="entry name" value="Aspartate Aminotransferase, domain 1"/>
    <property type="match status" value="1"/>
</dbReference>
<evidence type="ECO:0000256" key="2">
    <source>
        <dbReference type="ARBA" id="ARBA00022801"/>
    </source>
</evidence>
<keyword evidence="1" id="KW-0662">Pyridine nucleotide biosynthesis</keyword>
<dbReference type="InterPro" id="IPR010111">
    <property type="entry name" value="Kynureninase"/>
</dbReference>
<sequence>MAIDRTHCQQLDAQDPLSGFKARFQPPQKHTIFLDANSMGAMPAAVPDRLASFCTDEWVELRRQGWNHTEWLDRPRQIGDAIAHLMGAGQGNVVVCDNTTVNLYKILTYAWQSRKSGSTILTEDGNFPTDLYVAQGLNHNHPDPPEIKVCASRDELMDSFNTDTAIVYLSHADYRSGECWNMADINHRAHAIDALTVWDLSHSTGAIPVDLTGDDADFAVGCGYKYLSAGPGGSAYLWVNPRHAENGWPTICGWMGHQDVFAFATEYEPLSGAGRHATGTPAVIANEIFSCAAQIWQEVDEKHLWAKHKALGDLTMELLEQECGSLGVTINTPREYKQRGGHIGFSHPGAGPVSEALLAAGVVGSFRRPNSLRFGLGPLYLSYEDIWEAVSRLRKILESGDWQDAKYQTVSV</sequence>
<dbReference type="GO" id="GO:0005737">
    <property type="term" value="C:cytoplasm"/>
    <property type="evidence" value="ECO:0007669"/>
    <property type="project" value="InterPro"/>
</dbReference>
<evidence type="ECO:0000313" key="4">
    <source>
        <dbReference type="EMBL" id="SUZ77882.1"/>
    </source>
</evidence>
<dbReference type="InterPro" id="IPR015424">
    <property type="entry name" value="PyrdxlP-dep_Trfase"/>
</dbReference>
<dbReference type="PANTHER" id="PTHR14084:SF0">
    <property type="entry name" value="KYNURENINASE"/>
    <property type="match status" value="1"/>
</dbReference>